<dbReference type="WBParaSite" id="HPBE_0000873001-mRNA-1">
    <property type="protein sequence ID" value="HPBE_0000873001-mRNA-1"/>
    <property type="gene ID" value="HPBE_0000873001"/>
</dbReference>
<feature type="compositionally biased region" description="Basic and acidic residues" evidence="1">
    <location>
        <begin position="281"/>
        <end position="297"/>
    </location>
</feature>
<dbReference type="EMBL" id="UZAH01026235">
    <property type="protein sequence ID" value="VDO77530.1"/>
    <property type="molecule type" value="Genomic_DNA"/>
</dbReference>
<protein>
    <recommendedName>
        <fullName evidence="2">DUF7083 domain-containing protein</fullName>
    </recommendedName>
</protein>
<dbReference type="Proteomes" id="UP000050761">
    <property type="component" value="Unassembled WGS sequence"/>
</dbReference>
<evidence type="ECO:0000313" key="5">
    <source>
        <dbReference type="WBParaSite" id="HPBE_0000873001-mRNA-1"/>
    </source>
</evidence>
<gene>
    <name evidence="3" type="ORF">HPBE_LOCUS8731</name>
</gene>
<dbReference type="OrthoDB" id="6489650at2759"/>
<evidence type="ECO:0000259" key="2">
    <source>
        <dbReference type="Pfam" id="PF23309"/>
    </source>
</evidence>
<name>A0A183FMS9_HELPZ</name>
<dbReference type="Pfam" id="PF23309">
    <property type="entry name" value="DUF7083"/>
    <property type="match status" value="1"/>
</dbReference>
<dbReference type="AlphaFoldDB" id="A0A183FMS9"/>
<accession>A0A183FMS9</accession>
<feature type="domain" description="DUF7083" evidence="2">
    <location>
        <begin position="56"/>
        <end position="142"/>
    </location>
</feature>
<evidence type="ECO:0000256" key="1">
    <source>
        <dbReference type="SAM" id="MobiDB-lite"/>
    </source>
</evidence>
<dbReference type="InterPro" id="IPR055510">
    <property type="entry name" value="DUF7083"/>
</dbReference>
<sequence length="297" mass="33493">MPNPSSDHVTTWLSDILASHSQQPRPLQQLITSLVDQKATPAPTPSPAPAAYDPYGALVREIPIFSYDKDDHDTFDTWTKPYGPVVDDRGADLTDERKRNLVVDKLDSYAYKTYAENVLQQKLRDIGLETTIQNLTQLFGPKRTLIIRQALKKEFEDVAVDDVDSDSLKDLVFVSGLTDPSHSEIRLRLLNHFNRIKEGEPSPTLDDFINECETFVTLRSHNCTMEHKDVNVAHQKTFSKREDAQIGSIIPPALFITGTIPASQGQQQRKLQPHATGATEQKQKKEFLLQERCNADT</sequence>
<proteinExistence type="predicted"/>
<evidence type="ECO:0000313" key="4">
    <source>
        <dbReference type="Proteomes" id="UP000050761"/>
    </source>
</evidence>
<keyword evidence="4" id="KW-1185">Reference proteome</keyword>
<organism evidence="4 5">
    <name type="scientific">Heligmosomoides polygyrus</name>
    <name type="common">Parasitic roundworm</name>
    <dbReference type="NCBI Taxonomy" id="6339"/>
    <lineage>
        <taxon>Eukaryota</taxon>
        <taxon>Metazoa</taxon>
        <taxon>Ecdysozoa</taxon>
        <taxon>Nematoda</taxon>
        <taxon>Chromadorea</taxon>
        <taxon>Rhabditida</taxon>
        <taxon>Rhabditina</taxon>
        <taxon>Rhabditomorpha</taxon>
        <taxon>Strongyloidea</taxon>
        <taxon>Heligmosomidae</taxon>
        <taxon>Heligmosomoides</taxon>
    </lineage>
</organism>
<evidence type="ECO:0000313" key="3">
    <source>
        <dbReference type="EMBL" id="VDO77530.1"/>
    </source>
</evidence>
<reference evidence="3 4" key="1">
    <citation type="submission" date="2018-11" db="EMBL/GenBank/DDBJ databases">
        <authorList>
            <consortium name="Pathogen Informatics"/>
        </authorList>
    </citation>
    <scope>NUCLEOTIDE SEQUENCE [LARGE SCALE GENOMIC DNA]</scope>
</reference>
<feature type="region of interest" description="Disordered" evidence="1">
    <location>
        <begin position="264"/>
        <end position="297"/>
    </location>
</feature>
<reference evidence="5" key="2">
    <citation type="submission" date="2019-09" db="UniProtKB">
        <authorList>
            <consortium name="WormBaseParasite"/>
        </authorList>
    </citation>
    <scope>IDENTIFICATION</scope>
</reference>
<accession>A0A3P7XRR5</accession>